<proteinExistence type="predicted"/>
<dbReference type="Pfam" id="PF01822">
    <property type="entry name" value="WSC"/>
    <property type="match status" value="1"/>
</dbReference>
<name>A0AAV9XF64_9PEZI</name>
<feature type="compositionally biased region" description="Low complexity" evidence="1">
    <location>
        <begin position="554"/>
        <end position="574"/>
    </location>
</feature>
<evidence type="ECO:0000256" key="1">
    <source>
        <dbReference type="SAM" id="MobiDB-lite"/>
    </source>
</evidence>
<dbReference type="InterPro" id="IPR002889">
    <property type="entry name" value="WSC_carb-bd"/>
</dbReference>
<feature type="compositionally biased region" description="Low complexity" evidence="1">
    <location>
        <begin position="448"/>
        <end position="466"/>
    </location>
</feature>
<feature type="compositionally biased region" description="Low complexity" evidence="1">
    <location>
        <begin position="403"/>
        <end position="420"/>
    </location>
</feature>
<feature type="region of interest" description="Disordered" evidence="1">
    <location>
        <begin position="403"/>
        <end position="467"/>
    </location>
</feature>
<reference evidence="4 5" key="1">
    <citation type="submission" date="2019-10" db="EMBL/GenBank/DDBJ databases">
        <authorList>
            <person name="Palmer J.M."/>
        </authorList>
    </citation>
    <scope>NUCLEOTIDE SEQUENCE [LARGE SCALE GENOMIC DNA]</scope>
    <source>
        <strain evidence="4 5">TWF694</strain>
    </source>
</reference>
<feature type="compositionally biased region" description="Polar residues" evidence="1">
    <location>
        <begin position="535"/>
        <end position="547"/>
    </location>
</feature>
<gene>
    <name evidence="4" type="ORF">TWF694_008135</name>
</gene>
<evidence type="ECO:0000313" key="5">
    <source>
        <dbReference type="Proteomes" id="UP001365542"/>
    </source>
</evidence>
<feature type="region of interest" description="Disordered" evidence="1">
    <location>
        <begin position="481"/>
        <end position="574"/>
    </location>
</feature>
<feature type="compositionally biased region" description="Polar residues" evidence="1">
    <location>
        <begin position="422"/>
        <end position="447"/>
    </location>
</feature>
<feature type="domain" description="WSC" evidence="3">
    <location>
        <begin position="119"/>
        <end position="233"/>
    </location>
</feature>
<comment type="caution">
    <text evidence="4">The sequence shown here is derived from an EMBL/GenBank/DDBJ whole genome shotgun (WGS) entry which is preliminary data.</text>
</comment>
<dbReference type="PROSITE" id="PS51212">
    <property type="entry name" value="WSC"/>
    <property type="match status" value="2"/>
</dbReference>
<keyword evidence="5" id="KW-1185">Reference proteome</keyword>
<sequence>MRLTGLIASTAVLLATSAYAAPASGSEVGLLPREPATAAQAAAAKAAAAKAAAAKAAAAKAAAAKAAAAKAAAVAKAKAPAAAAAKAPPAPAPKVVVAAPVQPKTAAQAFPPDLNGKNPWKYTGCYADSANLVFNAGMCSCMNAAWKGKTGTPPFTMAKCIGACRGAGFRYAGIKGDDGKKSCWCGSGISDDDKLGTESKCDVPCRDGEGDTAQGYDTSKCGGRTQYSVWASPCYNKVDPDTAPGGYQYQGCFFYSGWGTILPVKQTDASGDNLSIDSCLEACSADGYAYAGMTAGAPAAAGKPALGNQCYCGGRIAPFWITRHLGQWGLKDGAMCTSLCSNTAKVQKSTPKSDWQYCGAYWYMSIYFNPDLMESDTCPPTPTNTPLPTDTPVPTDGGSQATVTVTTPGPNPGTTTIPVTDGNGSTVTNSGTVSVIITTPTSGPSHKTVTVTTPGPEPGTSTVTGPNTDTVIITTPADHQTVTVTTPGPEPGTTTKTGPSTDTVIITTPADHKTVTVTTPGPSPGTTTKTGPSTDTVIITTPSSGPSPASVHKTVTVSTPGPSPGTSTKTGPSTDTVIITCTKSGPAPTQATVTETTPGPDAGTTTIFVTDNNGKTVTTGGTVSVIITTPEAQATTSEDPYGYRFVRY</sequence>
<evidence type="ECO:0000313" key="4">
    <source>
        <dbReference type="EMBL" id="KAK6540744.1"/>
    </source>
</evidence>
<protein>
    <recommendedName>
        <fullName evidence="3">WSC domain-containing protein</fullName>
    </recommendedName>
</protein>
<evidence type="ECO:0000256" key="2">
    <source>
        <dbReference type="SAM" id="SignalP"/>
    </source>
</evidence>
<evidence type="ECO:0000259" key="3">
    <source>
        <dbReference type="PROSITE" id="PS51212"/>
    </source>
</evidence>
<dbReference type="AlphaFoldDB" id="A0AAV9XF64"/>
<feature type="signal peptide" evidence="2">
    <location>
        <begin position="1"/>
        <end position="20"/>
    </location>
</feature>
<accession>A0AAV9XF64</accession>
<feature type="compositionally biased region" description="Low complexity" evidence="1">
    <location>
        <begin position="481"/>
        <end position="504"/>
    </location>
</feature>
<dbReference type="SMART" id="SM00321">
    <property type="entry name" value="WSC"/>
    <property type="match status" value="2"/>
</dbReference>
<feature type="chain" id="PRO_5043317500" description="WSC domain-containing protein" evidence="2">
    <location>
        <begin position="21"/>
        <end position="648"/>
    </location>
</feature>
<organism evidence="4 5">
    <name type="scientific">Orbilia ellipsospora</name>
    <dbReference type="NCBI Taxonomy" id="2528407"/>
    <lineage>
        <taxon>Eukaryota</taxon>
        <taxon>Fungi</taxon>
        <taxon>Dikarya</taxon>
        <taxon>Ascomycota</taxon>
        <taxon>Pezizomycotina</taxon>
        <taxon>Orbiliomycetes</taxon>
        <taxon>Orbiliales</taxon>
        <taxon>Orbiliaceae</taxon>
        <taxon>Orbilia</taxon>
    </lineage>
</organism>
<keyword evidence="2" id="KW-0732">Signal</keyword>
<feature type="domain" description="WSC" evidence="3">
    <location>
        <begin position="246"/>
        <end position="370"/>
    </location>
</feature>
<dbReference type="Proteomes" id="UP001365542">
    <property type="component" value="Unassembled WGS sequence"/>
</dbReference>
<feature type="compositionally biased region" description="Low complexity" evidence="1">
    <location>
        <begin position="515"/>
        <end position="534"/>
    </location>
</feature>
<dbReference type="EMBL" id="JAVHJO010000004">
    <property type="protein sequence ID" value="KAK6540744.1"/>
    <property type="molecule type" value="Genomic_DNA"/>
</dbReference>